<protein>
    <submittedName>
        <fullName evidence="1">Uncharacterized protein</fullName>
    </submittedName>
</protein>
<accession>A0A6A4IQR4</accession>
<dbReference type="AlphaFoldDB" id="A0A6A4IQR4"/>
<evidence type="ECO:0000313" key="1">
    <source>
        <dbReference type="EMBL" id="KAE9410817.1"/>
    </source>
</evidence>
<sequence>MASLNQVDLFPEIIEQIIQNAWNSDLSPNQRIAFMTTCPQLNRTWRSQYARIASISIHIPRMKYLLYLAEIVRSGHSLVYNREYLRTCARTIVCFLDLRERTVLFYSYTVWGVFMETREIHDQGLNQYLWIAGTTKHSEGSTPCEPAGFWNRVATAFWSYIKCISGSMDIKDAPILQCRDPFNCSCVVQIALHGKHRSWPFIAQSLREPRAEKFLQYNQLAPNQDNQINRVEFLMVEE</sequence>
<reference evidence="1" key="1">
    <citation type="journal article" date="2019" name="Environ. Microbiol.">
        <title>Fungal ecological strategies reflected in gene transcription - a case study of two litter decomposers.</title>
        <authorList>
            <person name="Barbi F."/>
            <person name="Kohler A."/>
            <person name="Barry K."/>
            <person name="Baskaran P."/>
            <person name="Daum C."/>
            <person name="Fauchery L."/>
            <person name="Ihrmark K."/>
            <person name="Kuo A."/>
            <person name="LaButti K."/>
            <person name="Lipzen A."/>
            <person name="Morin E."/>
            <person name="Grigoriev I.V."/>
            <person name="Henrissat B."/>
            <person name="Lindahl B."/>
            <person name="Martin F."/>
        </authorList>
    </citation>
    <scope>NUCLEOTIDE SEQUENCE</scope>
    <source>
        <strain evidence="1">JB14</strain>
    </source>
</reference>
<dbReference type="EMBL" id="ML769384">
    <property type="protein sequence ID" value="KAE9410817.1"/>
    <property type="molecule type" value="Genomic_DNA"/>
</dbReference>
<dbReference type="Proteomes" id="UP000799118">
    <property type="component" value="Unassembled WGS sequence"/>
</dbReference>
<proteinExistence type="predicted"/>
<name>A0A6A4IQR4_9AGAR</name>
<dbReference type="OrthoDB" id="2836053at2759"/>
<gene>
    <name evidence="1" type="ORF">BT96DRAFT_1053300</name>
</gene>
<organism evidence="1 2">
    <name type="scientific">Gymnopus androsaceus JB14</name>
    <dbReference type="NCBI Taxonomy" id="1447944"/>
    <lineage>
        <taxon>Eukaryota</taxon>
        <taxon>Fungi</taxon>
        <taxon>Dikarya</taxon>
        <taxon>Basidiomycota</taxon>
        <taxon>Agaricomycotina</taxon>
        <taxon>Agaricomycetes</taxon>
        <taxon>Agaricomycetidae</taxon>
        <taxon>Agaricales</taxon>
        <taxon>Marasmiineae</taxon>
        <taxon>Omphalotaceae</taxon>
        <taxon>Gymnopus</taxon>
    </lineage>
</organism>
<keyword evidence="2" id="KW-1185">Reference proteome</keyword>
<evidence type="ECO:0000313" key="2">
    <source>
        <dbReference type="Proteomes" id="UP000799118"/>
    </source>
</evidence>